<accession>A0A0C3E6G8</accession>
<dbReference type="HOGENOM" id="CLU_033167_0_0_1"/>
<gene>
    <name evidence="9" type="ORF">SCLCIDRAFT_116178</name>
</gene>
<evidence type="ECO:0000256" key="1">
    <source>
        <dbReference type="ARBA" id="ARBA00004167"/>
    </source>
</evidence>
<feature type="domain" description="Glycosyltransferase 61 catalytic" evidence="8">
    <location>
        <begin position="292"/>
        <end position="397"/>
    </location>
</feature>
<evidence type="ECO:0000256" key="7">
    <source>
        <dbReference type="ARBA" id="ARBA00023180"/>
    </source>
</evidence>
<keyword evidence="2" id="KW-0328">Glycosyltransferase</keyword>
<proteinExistence type="predicted"/>
<evidence type="ECO:0000256" key="3">
    <source>
        <dbReference type="ARBA" id="ARBA00022679"/>
    </source>
</evidence>
<keyword evidence="10" id="KW-1185">Reference proteome</keyword>
<evidence type="ECO:0000256" key="6">
    <source>
        <dbReference type="ARBA" id="ARBA00023136"/>
    </source>
</evidence>
<sequence>MLRNISSVPTKREVLLLAIIFTFFVWAFSGDQRPLSIGLITAFLPKQDLFNEEIPVEDWRTRLSWSSESDVPPQTNIVLHAPGWTVFDNLYVANGTVFVVTNQPETVPPREMLISTGIELRNDAESVAARLPTNHEMRIISIEEARELFGDGATLVDGVTWMMNDPPQLIRHYYHWVAEIFFGFWRTYSSLDPSISASGISSLPAPRRIWFVHLDADQWRDKVHFNEWVLRSVFPSLTAEYSNDWIDRAGLGRPFLLDRVLISDRAAAMRGKNYHETSRPSSEAFSLPESSHWWVPITTSVMEFAGLDEASIVATSTPPVITYVSRQTARGRMLMTEHHNRLIEELYELRDKYAYEVNVVSMEKLSREEQIGLAARTTIMMGVHGNGLTSLLWMKRSPRTTVMEFFYPGGFTRDYQNTAYSLGISYYGWWGNVSFTSENLPRRDYPDGFQGNEIPIDGKAVAETCLEILQAQDQ</sequence>
<reference evidence="10" key="2">
    <citation type="submission" date="2015-01" db="EMBL/GenBank/DDBJ databases">
        <title>Evolutionary Origins and Diversification of the Mycorrhizal Mutualists.</title>
        <authorList>
            <consortium name="DOE Joint Genome Institute"/>
            <consortium name="Mycorrhizal Genomics Consortium"/>
            <person name="Kohler A."/>
            <person name="Kuo A."/>
            <person name="Nagy L.G."/>
            <person name="Floudas D."/>
            <person name="Copeland A."/>
            <person name="Barry K.W."/>
            <person name="Cichocki N."/>
            <person name="Veneault-Fourrey C."/>
            <person name="LaButti K."/>
            <person name="Lindquist E.A."/>
            <person name="Lipzen A."/>
            <person name="Lundell T."/>
            <person name="Morin E."/>
            <person name="Murat C."/>
            <person name="Riley R."/>
            <person name="Ohm R."/>
            <person name="Sun H."/>
            <person name="Tunlid A."/>
            <person name="Henrissat B."/>
            <person name="Grigoriev I.V."/>
            <person name="Hibbett D.S."/>
            <person name="Martin F."/>
        </authorList>
    </citation>
    <scope>NUCLEOTIDE SEQUENCE [LARGE SCALE GENOMIC DNA]</scope>
    <source>
        <strain evidence="10">Foug A</strain>
    </source>
</reference>
<dbReference type="GO" id="GO:0035269">
    <property type="term" value="P:protein O-linked glycosylation via mannose"/>
    <property type="evidence" value="ECO:0007669"/>
    <property type="project" value="TreeGrafter"/>
</dbReference>
<dbReference type="STRING" id="1036808.A0A0C3E6G8"/>
<dbReference type="InParanoid" id="A0A0C3E6G8"/>
<dbReference type="AlphaFoldDB" id="A0A0C3E6G8"/>
<dbReference type="GO" id="GO:0005783">
    <property type="term" value="C:endoplasmic reticulum"/>
    <property type="evidence" value="ECO:0007669"/>
    <property type="project" value="TreeGrafter"/>
</dbReference>
<reference evidence="9 10" key="1">
    <citation type="submission" date="2014-04" db="EMBL/GenBank/DDBJ databases">
        <authorList>
            <consortium name="DOE Joint Genome Institute"/>
            <person name="Kuo A."/>
            <person name="Kohler A."/>
            <person name="Nagy L.G."/>
            <person name="Floudas D."/>
            <person name="Copeland A."/>
            <person name="Barry K.W."/>
            <person name="Cichocki N."/>
            <person name="Veneault-Fourrey C."/>
            <person name="LaButti K."/>
            <person name="Lindquist E.A."/>
            <person name="Lipzen A."/>
            <person name="Lundell T."/>
            <person name="Morin E."/>
            <person name="Murat C."/>
            <person name="Sun H."/>
            <person name="Tunlid A."/>
            <person name="Henrissat B."/>
            <person name="Grigoriev I.V."/>
            <person name="Hibbett D.S."/>
            <person name="Martin F."/>
            <person name="Nordberg H.P."/>
            <person name="Cantor M.N."/>
            <person name="Hua S.X."/>
        </authorList>
    </citation>
    <scope>NUCLEOTIDE SEQUENCE [LARGE SCALE GENOMIC DNA]</scope>
    <source>
        <strain evidence="9 10">Foug A</strain>
    </source>
</reference>
<keyword evidence="7" id="KW-0325">Glycoprotein</keyword>
<keyword evidence="3" id="KW-0808">Transferase</keyword>
<evidence type="ECO:0000256" key="5">
    <source>
        <dbReference type="ARBA" id="ARBA00022989"/>
    </source>
</evidence>
<name>A0A0C3E6G8_9AGAM</name>
<dbReference type="Pfam" id="PF04577">
    <property type="entry name" value="Glyco_transf_61"/>
    <property type="match status" value="1"/>
</dbReference>
<evidence type="ECO:0000259" key="8">
    <source>
        <dbReference type="Pfam" id="PF04577"/>
    </source>
</evidence>
<dbReference type="PANTHER" id="PTHR20961">
    <property type="entry name" value="GLYCOSYLTRANSFERASE"/>
    <property type="match status" value="1"/>
</dbReference>
<evidence type="ECO:0000313" key="9">
    <source>
        <dbReference type="EMBL" id="KIM64039.1"/>
    </source>
</evidence>
<dbReference type="InterPro" id="IPR007657">
    <property type="entry name" value="Glycosyltransferase_61"/>
</dbReference>
<keyword evidence="5" id="KW-1133">Transmembrane helix</keyword>
<organism evidence="9 10">
    <name type="scientific">Scleroderma citrinum Foug A</name>
    <dbReference type="NCBI Taxonomy" id="1036808"/>
    <lineage>
        <taxon>Eukaryota</taxon>
        <taxon>Fungi</taxon>
        <taxon>Dikarya</taxon>
        <taxon>Basidiomycota</taxon>
        <taxon>Agaricomycotina</taxon>
        <taxon>Agaricomycetes</taxon>
        <taxon>Agaricomycetidae</taxon>
        <taxon>Boletales</taxon>
        <taxon>Sclerodermatineae</taxon>
        <taxon>Sclerodermataceae</taxon>
        <taxon>Scleroderma</taxon>
    </lineage>
</organism>
<dbReference type="Proteomes" id="UP000053989">
    <property type="component" value="Unassembled WGS sequence"/>
</dbReference>
<protein>
    <recommendedName>
        <fullName evidence="8">Glycosyltransferase 61 catalytic domain-containing protein</fullName>
    </recommendedName>
</protein>
<dbReference type="GO" id="GO:0016020">
    <property type="term" value="C:membrane"/>
    <property type="evidence" value="ECO:0007669"/>
    <property type="project" value="UniProtKB-SubCell"/>
</dbReference>
<comment type="subcellular location">
    <subcellularLocation>
        <location evidence="1">Membrane</location>
        <topology evidence="1">Single-pass membrane protein</topology>
    </subcellularLocation>
</comment>
<dbReference type="EMBL" id="KN822031">
    <property type="protein sequence ID" value="KIM64039.1"/>
    <property type="molecule type" value="Genomic_DNA"/>
</dbReference>
<dbReference type="OrthoDB" id="529273at2759"/>
<dbReference type="PANTHER" id="PTHR20961:SF38">
    <property type="entry name" value="PROTEIN O-LINKED-MANNOSE BETA-1,4-N-ACETYLGLUCOSAMINYLTRANSFERASE 2"/>
    <property type="match status" value="1"/>
</dbReference>
<evidence type="ECO:0000256" key="4">
    <source>
        <dbReference type="ARBA" id="ARBA00022692"/>
    </source>
</evidence>
<dbReference type="InterPro" id="IPR049625">
    <property type="entry name" value="Glyco_transf_61_cat"/>
</dbReference>
<keyword evidence="6" id="KW-0472">Membrane</keyword>
<evidence type="ECO:0000313" key="10">
    <source>
        <dbReference type="Proteomes" id="UP000053989"/>
    </source>
</evidence>
<keyword evidence="4" id="KW-0812">Transmembrane</keyword>
<evidence type="ECO:0000256" key="2">
    <source>
        <dbReference type="ARBA" id="ARBA00022676"/>
    </source>
</evidence>
<dbReference type="GO" id="GO:0097363">
    <property type="term" value="F:protein O-acetylglucosaminyltransferase activity"/>
    <property type="evidence" value="ECO:0007669"/>
    <property type="project" value="TreeGrafter"/>
</dbReference>